<dbReference type="RefSeq" id="WP_284302742.1">
    <property type="nucleotide sequence ID" value="NZ_BSUO01000001.1"/>
</dbReference>
<dbReference type="Gene3D" id="3.40.50.1110">
    <property type="entry name" value="SGNH hydrolase"/>
    <property type="match status" value="1"/>
</dbReference>
<evidence type="ECO:0000313" key="3">
    <source>
        <dbReference type="Proteomes" id="UP001157126"/>
    </source>
</evidence>
<dbReference type="InterPro" id="IPR013830">
    <property type="entry name" value="SGNH_hydro"/>
</dbReference>
<evidence type="ECO:0000259" key="1">
    <source>
        <dbReference type="Pfam" id="PF13472"/>
    </source>
</evidence>
<dbReference type="Pfam" id="PF13472">
    <property type="entry name" value="Lipase_GDSL_2"/>
    <property type="match status" value="1"/>
</dbReference>
<comment type="caution">
    <text evidence="2">The sequence shown here is derived from an EMBL/GenBank/DDBJ whole genome shotgun (WGS) entry which is preliminary data.</text>
</comment>
<reference evidence="3" key="1">
    <citation type="journal article" date="2019" name="Int. J. Syst. Evol. Microbiol.">
        <title>The Global Catalogue of Microorganisms (GCM) 10K type strain sequencing project: providing services to taxonomists for standard genome sequencing and annotation.</title>
        <authorList>
            <consortium name="The Broad Institute Genomics Platform"/>
            <consortium name="The Broad Institute Genome Sequencing Center for Infectious Disease"/>
            <person name="Wu L."/>
            <person name="Ma J."/>
        </authorList>
    </citation>
    <scope>NUCLEOTIDE SEQUENCE [LARGE SCALE GENOMIC DNA]</scope>
    <source>
        <strain evidence="3">NBRC 113072</strain>
    </source>
</reference>
<feature type="domain" description="SGNH hydrolase-type esterase" evidence="1">
    <location>
        <begin position="51"/>
        <end position="221"/>
    </location>
</feature>
<proteinExistence type="predicted"/>
<name>A0ABQ6IN94_9MICO</name>
<dbReference type="EMBL" id="BSUO01000001">
    <property type="protein sequence ID" value="GMA38683.1"/>
    <property type="molecule type" value="Genomic_DNA"/>
</dbReference>
<protein>
    <submittedName>
        <fullName evidence="2">Lysophospholipase</fullName>
    </submittedName>
</protein>
<accession>A0ABQ6IN94</accession>
<gene>
    <name evidence="2" type="ORF">GCM10025883_07280</name>
</gene>
<dbReference type="InterPro" id="IPR036514">
    <property type="entry name" value="SGNH_hydro_sf"/>
</dbReference>
<keyword evidence="3" id="KW-1185">Reference proteome</keyword>
<organism evidence="2 3">
    <name type="scientific">Mobilicoccus caccae</name>
    <dbReference type="NCBI Taxonomy" id="1859295"/>
    <lineage>
        <taxon>Bacteria</taxon>
        <taxon>Bacillati</taxon>
        <taxon>Actinomycetota</taxon>
        <taxon>Actinomycetes</taxon>
        <taxon>Micrococcales</taxon>
        <taxon>Dermatophilaceae</taxon>
        <taxon>Mobilicoccus</taxon>
    </lineage>
</organism>
<dbReference type="Proteomes" id="UP001157126">
    <property type="component" value="Unassembled WGS sequence"/>
</dbReference>
<sequence>MSTDDTTGAYDFGGSLGEPVEDAMDDGIPTTFTPSADSFAHDGPRDVGIVFIGDGFVSGYGDPKGLGWVSRVMGRTSHPDLDVSTYNLGIRGECSADVLDRWKGEGLLRWQERRERRLVVGVGQNDVFEGLTTARSRLNLANILDDATARGIAPFVVGPPPTIDPSLNERLEIVVEAQADVCARRSVPFVDCYYPLLEHDQWLSDLGASRDQRHPGQAGYGLLAWLVLHGGWESWLQIEG</sequence>
<evidence type="ECO:0000313" key="2">
    <source>
        <dbReference type="EMBL" id="GMA38683.1"/>
    </source>
</evidence>
<dbReference type="SUPFAM" id="SSF52266">
    <property type="entry name" value="SGNH hydrolase"/>
    <property type="match status" value="1"/>
</dbReference>